<proteinExistence type="predicted"/>
<dbReference type="SMART" id="SM00448">
    <property type="entry name" value="REC"/>
    <property type="match status" value="1"/>
</dbReference>
<dbReference type="GO" id="GO:0003677">
    <property type="term" value="F:DNA binding"/>
    <property type="evidence" value="ECO:0007669"/>
    <property type="project" value="InterPro"/>
</dbReference>
<dbReference type="NCBIfam" id="TIGR01764">
    <property type="entry name" value="excise"/>
    <property type="match status" value="1"/>
</dbReference>
<gene>
    <name evidence="3" type="ORF">COY52_04175</name>
</gene>
<evidence type="ECO:0000259" key="2">
    <source>
        <dbReference type="PROSITE" id="PS50110"/>
    </source>
</evidence>
<dbReference type="Pfam" id="PF00072">
    <property type="entry name" value="Response_reg"/>
    <property type="match status" value="1"/>
</dbReference>
<evidence type="ECO:0000313" key="3">
    <source>
        <dbReference type="EMBL" id="PIZ17519.1"/>
    </source>
</evidence>
<dbReference type="SUPFAM" id="SSF46955">
    <property type="entry name" value="Putative DNA-binding domain"/>
    <property type="match status" value="1"/>
</dbReference>
<dbReference type="EMBL" id="PFMR01000109">
    <property type="protein sequence ID" value="PIZ17519.1"/>
    <property type="molecule type" value="Genomic_DNA"/>
</dbReference>
<dbReference type="InterPro" id="IPR010093">
    <property type="entry name" value="SinI_DNA-bd"/>
</dbReference>
<dbReference type="InterPro" id="IPR038148">
    <property type="entry name" value="Tn1545/Tn916_Xis"/>
</dbReference>
<name>A0A2M7SDF3_9BACT</name>
<feature type="modified residue" description="4-aspartylphosphate" evidence="1">
    <location>
        <position position="58"/>
    </location>
</feature>
<dbReference type="CDD" id="cd00156">
    <property type="entry name" value="REC"/>
    <property type="match status" value="1"/>
</dbReference>
<accession>A0A2M7SDF3</accession>
<dbReference type="Gene3D" id="3.90.105.50">
    <property type="match status" value="1"/>
</dbReference>
<sequence>MAEKKKDKLRILVVDDEIAILNFFKRLFGKQCLISVAMDADEAIRMVKNLEFNLIFLDVRLPGTSGAEALRDIKKANPNAVVVMMSGYDVESEVRKAMEIGAQEFLPKPVDINRIMTIKEAAEYLKVHQLTIYRLAQKGKIPFSKVGRQWRVKKEILEKWVEQETKRIK</sequence>
<dbReference type="InterPro" id="IPR011006">
    <property type="entry name" value="CheY-like_superfamily"/>
</dbReference>
<keyword evidence="1" id="KW-0597">Phosphoprotein</keyword>
<feature type="domain" description="Response regulatory" evidence="2">
    <location>
        <begin position="10"/>
        <end position="123"/>
    </location>
</feature>
<reference evidence="4" key="1">
    <citation type="submission" date="2017-09" db="EMBL/GenBank/DDBJ databases">
        <title>Depth-based differentiation of microbial function through sediment-hosted aquifers and enrichment of novel symbionts in the deep terrestrial subsurface.</title>
        <authorList>
            <person name="Probst A.J."/>
            <person name="Ladd B."/>
            <person name="Jarett J.K."/>
            <person name="Geller-Mcgrath D.E."/>
            <person name="Sieber C.M.K."/>
            <person name="Emerson J.B."/>
            <person name="Anantharaman K."/>
            <person name="Thomas B.C."/>
            <person name="Malmstrom R."/>
            <person name="Stieglmeier M."/>
            <person name="Klingl A."/>
            <person name="Woyke T."/>
            <person name="Ryan C.M."/>
            <person name="Banfield J.F."/>
        </authorList>
    </citation>
    <scope>NUCLEOTIDE SEQUENCE [LARGE SCALE GENOMIC DNA]</scope>
</reference>
<dbReference type="SUPFAM" id="SSF52172">
    <property type="entry name" value="CheY-like"/>
    <property type="match status" value="1"/>
</dbReference>
<dbReference type="InterPro" id="IPR052048">
    <property type="entry name" value="ST_Response_Regulator"/>
</dbReference>
<dbReference type="InterPro" id="IPR001789">
    <property type="entry name" value="Sig_transdc_resp-reg_receiver"/>
</dbReference>
<organism evidence="3 4">
    <name type="scientific">Candidatus Desantisbacteria bacterium CG_4_10_14_0_8_um_filter_48_22</name>
    <dbReference type="NCBI Taxonomy" id="1974543"/>
    <lineage>
        <taxon>Bacteria</taxon>
        <taxon>Candidatus Desantisiibacteriota</taxon>
    </lineage>
</organism>
<protein>
    <recommendedName>
        <fullName evidence="2">Response regulatory domain-containing protein</fullName>
    </recommendedName>
</protein>
<dbReference type="GO" id="GO:0000160">
    <property type="term" value="P:phosphorelay signal transduction system"/>
    <property type="evidence" value="ECO:0007669"/>
    <property type="project" value="InterPro"/>
</dbReference>
<dbReference type="Gene3D" id="3.40.50.2300">
    <property type="match status" value="1"/>
</dbReference>
<dbReference type="InterPro" id="IPR009061">
    <property type="entry name" value="DNA-bd_dom_put_sf"/>
</dbReference>
<dbReference type="PANTHER" id="PTHR43228">
    <property type="entry name" value="TWO-COMPONENT RESPONSE REGULATOR"/>
    <property type="match status" value="1"/>
</dbReference>
<evidence type="ECO:0000256" key="1">
    <source>
        <dbReference type="PROSITE-ProRule" id="PRU00169"/>
    </source>
</evidence>
<evidence type="ECO:0000313" key="4">
    <source>
        <dbReference type="Proteomes" id="UP000229307"/>
    </source>
</evidence>
<dbReference type="PANTHER" id="PTHR43228:SF1">
    <property type="entry name" value="TWO-COMPONENT RESPONSE REGULATOR ARR22"/>
    <property type="match status" value="1"/>
</dbReference>
<dbReference type="AlphaFoldDB" id="A0A2M7SDF3"/>
<dbReference type="Proteomes" id="UP000229307">
    <property type="component" value="Unassembled WGS sequence"/>
</dbReference>
<comment type="caution">
    <text evidence="3">The sequence shown here is derived from an EMBL/GenBank/DDBJ whole genome shotgun (WGS) entry which is preliminary data.</text>
</comment>
<dbReference type="PROSITE" id="PS50110">
    <property type="entry name" value="RESPONSE_REGULATORY"/>
    <property type="match status" value="1"/>
</dbReference>